<dbReference type="EMBL" id="NKHZ01000068">
    <property type="protein sequence ID" value="PNS15667.1"/>
    <property type="molecule type" value="Genomic_DNA"/>
</dbReference>
<feature type="region of interest" description="Disordered" evidence="9">
    <location>
        <begin position="107"/>
        <end position="132"/>
    </location>
</feature>
<dbReference type="InterPro" id="IPR044066">
    <property type="entry name" value="TRIAD_supradom"/>
</dbReference>
<dbReference type="CDD" id="cd20335">
    <property type="entry name" value="BRcat_RBR"/>
    <property type="match status" value="1"/>
</dbReference>
<dbReference type="OrthoDB" id="9977870at2759"/>
<dbReference type="CDD" id="cd22584">
    <property type="entry name" value="Rcat_RBR_unk"/>
    <property type="match status" value="1"/>
</dbReference>
<evidence type="ECO:0000259" key="10">
    <source>
        <dbReference type="PROSITE" id="PS51873"/>
    </source>
</evidence>
<dbReference type="EC" id="2.3.2.31" evidence="2"/>
<dbReference type="Proteomes" id="UP000243797">
    <property type="component" value="Unassembled WGS sequence"/>
</dbReference>
<dbReference type="PROSITE" id="PS51873">
    <property type="entry name" value="TRIAD"/>
    <property type="match status" value="1"/>
</dbReference>
<keyword evidence="5" id="KW-0677">Repeat</keyword>
<dbReference type="InterPro" id="IPR031127">
    <property type="entry name" value="E3_UB_ligase_RBR"/>
</dbReference>
<feature type="region of interest" description="Disordered" evidence="9">
    <location>
        <begin position="1"/>
        <end position="77"/>
    </location>
</feature>
<keyword evidence="4" id="KW-0479">Metal-binding</keyword>
<keyword evidence="8" id="KW-0862">Zinc</keyword>
<organism evidence="11 12">
    <name type="scientific">Sphaceloma murrayae</name>
    <dbReference type="NCBI Taxonomy" id="2082308"/>
    <lineage>
        <taxon>Eukaryota</taxon>
        <taxon>Fungi</taxon>
        <taxon>Dikarya</taxon>
        <taxon>Ascomycota</taxon>
        <taxon>Pezizomycotina</taxon>
        <taxon>Dothideomycetes</taxon>
        <taxon>Dothideomycetidae</taxon>
        <taxon>Myriangiales</taxon>
        <taxon>Elsinoaceae</taxon>
        <taxon>Sphaceloma</taxon>
    </lineage>
</organism>
<feature type="region of interest" description="Disordered" evidence="9">
    <location>
        <begin position="554"/>
        <end position="617"/>
    </location>
</feature>
<dbReference type="AlphaFoldDB" id="A0A2K1QKK3"/>
<proteinExistence type="predicted"/>
<dbReference type="PROSITE" id="PS00518">
    <property type="entry name" value="ZF_RING_1"/>
    <property type="match status" value="1"/>
</dbReference>
<feature type="region of interest" description="Disordered" evidence="9">
    <location>
        <begin position="439"/>
        <end position="507"/>
    </location>
</feature>
<gene>
    <name evidence="11" type="ORF">CAC42_4119</name>
</gene>
<dbReference type="STRING" id="2082308.A0A2K1QKK3"/>
<evidence type="ECO:0000256" key="4">
    <source>
        <dbReference type="ARBA" id="ARBA00022723"/>
    </source>
</evidence>
<dbReference type="GO" id="GO:0061630">
    <property type="term" value="F:ubiquitin protein ligase activity"/>
    <property type="evidence" value="ECO:0007669"/>
    <property type="project" value="UniProtKB-EC"/>
</dbReference>
<protein>
    <recommendedName>
        <fullName evidence="2">RBR-type E3 ubiquitin transferase</fullName>
        <ecNumber evidence="2">2.3.2.31</ecNumber>
    </recommendedName>
</protein>
<feature type="region of interest" description="Disordered" evidence="9">
    <location>
        <begin position="378"/>
        <end position="401"/>
    </location>
</feature>
<dbReference type="SMART" id="SM00647">
    <property type="entry name" value="IBR"/>
    <property type="match status" value="2"/>
</dbReference>
<feature type="compositionally biased region" description="Basic and acidic residues" evidence="9">
    <location>
        <begin position="108"/>
        <end position="122"/>
    </location>
</feature>
<reference evidence="11 12" key="1">
    <citation type="submission" date="2017-06" db="EMBL/GenBank/DDBJ databases">
        <title>Draft genome sequence of a variant of Elsinoe murrayae.</title>
        <authorList>
            <person name="Cheng Q."/>
        </authorList>
    </citation>
    <scope>NUCLEOTIDE SEQUENCE [LARGE SCALE GENOMIC DNA]</scope>
    <source>
        <strain evidence="11 12">CQ-2017a</strain>
    </source>
</reference>
<feature type="compositionally biased region" description="Basic and acidic residues" evidence="9">
    <location>
        <begin position="602"/>
        <end position="617"/>
    </location>
</feature>
<keyword evidence="7" id="KW-0833">Ubl conjugation pathway</keyword>
<feature type="compositionally biased region" description="Polar residues" evidence="9">
    <location>
        <begin position="383"/>
        <end position="397"/>
    </location>
</feature>
<dbReference type="Gene3D" id="1.20.120.1750">
    <property type="match status" value="1"/>
</dbReference>
<evidence type="ECO:0000256" key="6">
    <source>
        <dbReference type="ARBA" id="ARBA00022771"/>
    </source>
</evidence>
<evidence type="ECO:0000256" key="5">
    <source>
        <dbReference type="ARBA" id="ARBA00022737"/>
    </source>
</evidence>
<feature type="compositionally biased region" description="Basic and acidic residues" evidence="9">
    <location>
        <begin position="566"/>
        <end position="593"/>
    </location>
</feature>
<evidence type="ECO:0000256" key="7">
    <source>
        <dbReference type="ARBA" id="ARBA00022786"/>
    </source>
</evidence>
<feature type="compositionally biased region" description="Polar residues" evidence="9">
    <location>
        <begin position="57"/>
        <end position="71"/>
    </location>
</feature>
<evidence type="ECO:0000256" key="2">
    <source>
        <dbReference type="ARBA" id="ARBA00012251"/>
    </source>
</evidence>
<comment type="caution">
    <text evidence="11">The sequence shown here is derived from an EMBL/GenBank/DDBJ whole genome shotgun (WGS) entry which is preliminary data.</text>
</comment>
<name>A0A2K1QKK3_9PEZI</name>
<sequence>MRYSRLTSNDFDDSGFDAEHPPNTDAADNVESHATGRGNVTPAATYRHPVPEGAGENDQTMTPDTSHTIPSRANDRPRRLLPSLLSLAGNVLGLFFTSEPARSGYAKIQHEDGTATESRAEELSSGAKRVTEPTVRGEPVHACAACTDDFPISLLRQLECSHEYCGPCLGRIFHETMRDISRYPPRCCRQPISLALVKALLPADIAETFEKKAPELDTKDRTYCHKSECEAWIPPVSIHGRRAVCQACAGVTCVECKQLWHHGSCATLLEDQQQLRYAKAQGWQRCGKCGFLVELASGCYHMTCLCGFQFCYCCGQFWKTCSCPSDDLFFRRRPGGPAHSQNRPGLHIERVEAQTAVSAHTAEGWVADYRTRHPYATRRNALAPTSDQASIMSSQASRAEEIDRRRNALMSNMRSWIGSNTRQPSSATLGDLNRRQHAALRGPQPSYPPTYRSEPISPGAVEPTLRANGHHDTPRMGTNTEGLVDTRVSPADPDTQAMNASRTPLTAPGRATQQLLQQNRFVTHLHIHVRDHHHRQDIHRRVTLANREMAAHQEREAEQLGMRARQRLEREEERERETRELREEIQRRDEAWEASRSVNRATSEEMGRSSARREHLERVSVGEELRFSIRERERERERENRVLIGELDVRTARGCEHTRR</sequence>
<evidence type="ECO:0000256" key="3">
    <source>
        <dbReference type="ARBA" id="ARBA00022679"/>
    </source>
</evidence>
<keyword evidence="12" id="KW-1185">Reference proteome</keyword>
<dbReference type="InterPro" id="IPR002867">
    <property type="entry name" value="IBR_dom"/>
</dbReference>
<dbReference type="Pfam" id="PF01485">
    <property type="entry name" value="IBR"/>
    <property type="match status" value="1"/>
</dbReference>
<dbReference type="PANTHER" id="PTHR11685">
    <property type="entry name" value="RBR FAMILY RING FINGER AND IBR DOMAIN-CONTAINING"/>
    <property type="match status" value="1"/>
</dbReference>
<evidence type="ECO:0000313" key="11">
    <source>
        <dbReference type="EMBL" id="PNS15667.1"/>
    </source>
</evidence>
<dbReference type="GO" id="GO:0008270">
    <property type="term" value="F:zinc ion binding"/>
    <property type="evidence" value="ECO:0007669"/>
    <property type="project" value="UniProtKB-KW"/>
</dbReference>
<evidence type="ECO:0000256" key="9">
    <source>
        <dbReference type="SAM" id="MobiDB-lite"/>
    </source>
</evidence>
<evidence type="ECO:0000256" key="1">
    <source>
        <dbReference type="ARBA" id="ARBA00001798"/>
    </source>
</evidence>
<evidence type="ECO:0000313" key="12">
    <source>
        <dbReference type="Proteomes" id="UP000243797"/>
    </source>
</evidence>
<keyword evidence="6" id="KW-0863">Zinc-finger</keyword>
<keyword evidence="3" id="KW-0808">Transferase</keyword>
<dbReference type="InterPro" id="IPR017907">
    <property type="entry name" value="Znf_RING_CS"/>
</dbReference>
<dbReference type="SUPFAM" id="SSF57850">
    <property type="entry name" value="RING/U-box"/>
    <property type="match status" value="2"/>
</dbReference>
<comment type="catalytic activity">
    <reaction evidence="1">
        <text>[E2 ubiquitin-conjugating enzyme]-S-ubiquitinyl-L-cysteine + [acceptor protein]-L-lysine = [E2 ubiquitin-conjugating enzyme]-L-cysteine + [acceptor protein]-N(6)-ubiquitinyl-L-lysine.</text>
        <dbReference type="EC" id="2.3.2.31"/>
    </reaction>
</comment>
<evidence type="ECO:0000256" key="8">
    <source>
        <dbReference type="ARBA" id="ARBA00022833"/>
    </source>
</evidence>
<feature type="domain" description="RING-type" evidence="10">
    <location>
        <begin position="139"/>
        <end position="335"/>
    </location>
</feature>
<dbReference type="GO" id="GO:0016567">
    <property type="term" value="P:protein ubiquitination"/>
    <property type="evidence" value="ECO:0007669"/>
    <property type="project" value="InterPro"/>
</dbReference>
<dbReference type="InParanoid" id="A0A2K1QKK3"/>
<accession>A0A2K1QKK3</accession>